<evidence type="ECO:0000256" key="1">
    <source>
        <dbReference type="ARBA" id="ARBA00004651"/>
    </source>
</evidence>
<dbReference type="STRING" id="645517.A6F65_00735"/>
<feature type="transmembrane region" description="Helical" evidence="12">
    <location>
        <begin position="301"/>
        <end position="318"/>
    </location>
</feature>
<dbReference type="InterPro" id="IPR028362">
    <property type="entry name" value="AlgI"/>
</dbReference>
<dbReference type="PANTHER" id="PTHR13285:SF18">
    <property type="entry name" value="PROTEIN-CYSTEINE N-PALMITOYLTRANSFERASE RASP"/>
    <property type="match status" value="1"/>
</dbReference>
<name>A0A1C7D6D9_9SPHN</name>
<dbReference type="PATRIC" id="fig|645517.4.peg.737"/>
<feature type="transmembrane region" description="Helical" evidence="12">
    <location>
        <begin position="46"/>
        <end position="63"/>
    </location>
</feature>
<keyword evidence="9 11" id="KW-0472">Membrane</keyword>
<keyword evidence="6 12" id="KW-0812">Transmembrane</keyword>
<dbReference type="RefSeq" id="WP_067786078.1">
    <property type="nucleotide sequence ID" value="NZ_CP016545.1"/>
</dbReference>
<comment type="pathway">
    <text evidence="2">Glycan biosynthesis; alginate biosynthesis.</text>
</comment>
<dbReference type="PIRSF" id="PIRSF016636">
    <property type="entry name" value="AlgI_DltB"/>
    <property type="match status" value="1"/>
</dbReference>
<dbReference type="KEGG" id="anh:A6F65_00735"/>
<comment type="similarity">
    <text evidence="3 11">Belongs to the membrane-bound acyltransferase family.</text>
</comment>
<dbReference type="PANTHER" id="PTHR13285">
    <property type="entry name" value="ACYLTRANSFERASE"/>
    <property type="match status" value="1"/>
</dbReference>
<evidence type="ECO:0000256" key="2">
    <source>
        <dbReference type="ARBA" id="ARBA00005182"/>
    </source>
</evidence>
<dbReference type="Proteomes" id="UP000092698">
    <property type="component" value="Chromosome"/>
</dbReference>
<keyword evidence="14" id="KW-1185">Reference proteome</keyword>
<dbReference type="InterPro" id="IPR051085">
    <property type="entry name" value="MB_O-acyltransferase"/>
</dbReference>
<dbReference type="PIRSF" id="PIRSF500217">
    <property type="entry name" value="AlgI"/>
    <property type="match status" value="1"/>
</dbReference>
<keyword evidence="11 13" id="KW-0808">Transferase</keyword>
<evidence type="ECO:0000256" key="8">
    <source>
        <dbReference type="ARBA" id="ARBA00022989"/>
    </source>
</evidence>
<feature type="transmembrane region" description="Helical" evidence="12">
    <location>
        <begin position="7"/>
        <end position="26"/>
    </location>
</feature>
<evidence type="ECO:0000256" key="6">
    <source>
        <dbReference type="ARBA" id="ARBA00022692"/>
    </source>
</evidence>
<evidence type="ECO:0000313" key="13">
    <source>
        <dbReference type="EMBL" id="ANU07056.1"/>
    </source>
</evidence>
<protein>
    <recommendedName>
        <fullName evidence="4">Probable alginate O-acetylase AlgI</fullName>
    </recommendedName>
    <alternativeName>
        <fullName evidence="10">Alginate biosynthesis protein AlgI</fullName>
    </alternativeName>
</protein>
<dbReference type="GO" id="GO:0005886">
    <property type="term" value="C:plasma membrane"/>
    <property type="evidence" value="ECO:0007669"/>
    <property type="project" value="UniProtKB-SubCell"/>
</dbReference>
<keyword evidence="11 13" id="KW-0012">Acyltransferase</keyword>
<evidence type="ECO:0000256" key="10">
    <source>
        <dbReference type="ARBA" id="ARBA00031030"/>
    </source>
</evidence>
<dbReference type="Pfam" id="PF03062">
    <property type="entry name" value="MBOAT"/>
    <property type="match status" value="1"/>
</dbReference>
<evidence type="ECO:0000313" key="14">
    <source>
        <dbReference type="Proteomes" id="UP000092698"/>
    </source>
</evidence>
<feature type="transmembrane region" description="Helical" evidence="12">
    <location>
        <begin position="183"/>
        <end position="200"/>
    </location>
</feature>
<evidence type="ECO:0000256" key="12">
    <source>
        <dbReference type="SAM" id="Phobius"/>
    </source>
</evidence>
<evidence type="ECO:0000256" key="7">
    <source>
        <dbReference type="ARBA" id="ARBA00022841"/>
    </source>
</evidence>
<keyword evidence="5 11" id="KW-1003">Cell membrane</keyword>
<evidence type="ECO:0000256" key="11">
    <source>
        <dbReference type="PIRNR" id="PIRNR016636"/>
    </source>
</evidence>
<keyword evidence="8 12" id="KW-1133">Transmembrane helix</keyword>
<feature type="transmembrane region" description="Helical" evidence="12">
    <location>
        <begin position="375"/>
        <end position="394"/>
    </location>
</feature>
<feature type="transmembrane region" description="Helical" evidence="12">
    <location>
        <begin position="144"/>
        <end position="163"/>
    </location>
</feature>
<evidence type="ECO:0000256" key="5">
    <source>
        <dbReference type="ARBA" id="ARBA00022475"/>
    </source>
</evidence>
<dbReference type="InterPro" id="IPR004299">
    <property type="entry name" value="MBOAT_fam"/>
</dbReference>
<gene>
    <name evidence="13" type="primary">patA</name>
    <name evidence="13" type="ORF">A6F65_00735</name>
</gene>
<organism evidence="13 14">
    <name type="scientific">Paraurantiacibacter namhicola</name>
    <dbReference type="NCBI Taxonomy" id="645517"/>
    <lineage>
        <taxon>Bacteria</taxon>
        <taxon>Pseudomonadati</taxon>
        <taxon>Pseudomonadota</taxon>
        <taxon>Alphaproteobacteria</taxon>
        <taxon>Sphingomonadales</taxon>
        <taxon>Erythrobacteraceae</taxon>
        <taxon>Paraurantiacibacter</taxon>
    </lineage>
</organism>
<dbReference type="InterPro" id="IPR024194">
    <property type="entry name" value="Ac/AlaTfrase_AlgI/DltB"/>
</dbReference>
<dbReference type="GO" id="GO:0016746">
    <property type="term" value="F:acyltransferase activity"/>
    <property type="evidence" value="ECO:0007669"/>
    <property type="project" value="UniProtKB-KW"/>
</dbReference>
<feature type="transmembrane region" description="Helical" evidence="12">
    <location>
        <begin position="464"/>
        <end position="486"/>
    </location>
</feature>
<dbReference type="OrthoDB" id="139172at2"/>
<sequence length="488" mass="54641">MNFHSIDYLLFLPLVVATYFAIPHRWRWALLLLASNLFYASWRWEYLALLWFTTLVDYFAALAMPRAGRRGRNALLAFSLVGNLGLLFVFKYFALLANTTLYALRMGQVDPIEILLPLGISFYTFQTLGYTIDVWRGKRQPERHLGYFAVFVMYFPQLLAGPIERTGKLLPQFRQERRFDMSLVAAGAALMLVGYFKKLVIADRLAMIIPPILADPSSVSPLGAVLASLGNIYRYYADLSGYVDIAIGSSMMIGITLSRNFNRPFAARSIYDYWQRWHITVTTWIRDYVHIPLARKASSRAGREGAVIVTILLVALWHGASWPWIVAGLIAGVGMVAEGTFRRSRRIAALRDGTAQRLGIAPARLAMLRASVSRAYLWFFLILLGSLANAPTMADALSMWAQMASVPHQLAALDLGLGSGFDIGRRFWIVPAAIAALEAYQWLDARRSVCARVNARGAIVSWGFYLCLATVILVLGSFGQPGFIYFGY</sequence>
<evidence type="ECO:0000256" key="9">
    <source>
        <dbReference type="ARBA" id="ARBA00023136"/>
    </source>
</evidence>
<evidence type="ECO:0000256" key="3">
    <source>
        <dbReference type="ARBA" id="ARBA00010323"/>
    </source>
</evidence>
<comment type="subcellular location">
    <subcellularLocation>
        <location evidence="1">Cell membrane</location>
        <topology evidence="1">Multi-pass membrane protein</topology>
    </subcellularLocation>
</comment>
<dbReference type="AlphaFoldDB" id="A0A1C7D6D9"/>
<dbReference type="GO" id="GO:0042121">
    <property type="term" value="P:alginic acid biosynthetic process"/>
    <property type="evidence" value="ECO:0007669"/>
    <property type="project" value="UniProtKB-KW"/>
</dbReference>
<proteinExistence type="inferred from homology"/>
<evidence type="ECO:0000256" key="4">
    <source>
        <dbReference type="ARBA" id="ARBA00016084"/>
    </source>
</evidence>
<feature type="transmembrane region" description="Helical" evidence="12">
    <location>
        <begin position="114"/>
        <end position="132"/>
    </location>
</feature>
<reference evidence="13 14" key="1">
    <citation type="submission" date="2016-07" db="EMBL/GenBank/DDBJ databases">
        <title>Complete genome sequence of Altererythrobacter namhicola JCM 16345T, containing esterase-encoding genes.</title>
        <authorList>
            <person name="Cheng H."/>
            <person name="Wu Y.-H."/>
            <person name="Jian S.-L."/>
            <person name="Huo Y.-Y."/>
            <person name="Wang C.-S."/>
            <person name="Xu X.-W."/>
        </authorList>
    </citation>
    <scope>NUCLEOTIDE SEQUENCE [LARGE SCALE GENOMIC DNA]</scope>
    <source>
        <strain evidence="13 14">JCM 16345</strain>
    </source>
</reference>
<feature type="transmembrane region" description="Helical" evidence="12">
    <location>
        <begin position="75"/>
        <end position="94"/>
    </location>
</feature>
<accession>A0A1C7D6D9</accession>
<keyword evidence="7" id="KW-0016">Alginate biosynthesis</keyword>
<dbReference type="EMBL" id="CP016545">
    <property type="protein sequence ID" value="ANU07056.1"/>
    <property type="molecule type" value="Genomic_DNA"/>
</dbReference>